<evidence type="ECO:0000259" key="6">
    <source>
        <dbReference type="PROSITE" id="PS50109"/>
    </source>
</evidence>
<keyword evidence="4 7" id="KW-0418">Kinase</keyword>
<comment type="catalytic activity">
    <reaction evidence="1">
        <text>ATP + protein L-histidine = ADP + protein N-phospho-L-histidine.</text>
        <dbReference type="EC" id="2.7.13.3"/>
    </reaction>
</comment>
<keyword evidence="8" id="KW-1185">Reference proteome</keyword>
<reference evidence="8" key="1">
    <citation type="journal article" date="2019" name="Int. J. Syst. Evol. Microbiol.">
        <title>The Global Catalogue of Microorganisms (GCM) 10K type strain sequencing project: providing services to taxonomists for standard genome sequencing and annotation.</title>
        <authorList>
            <consortium name="The Broad Institute Genomics Platform"/>
            <consortium name="The Broad Institute Genome Sequencing Center for Infectious Disease"/>
            <person name="Wu L."/>
            <person name="Ma J."/>
        </authorList>
    </citation>
    <scope>NUCLEOTIDE SEQUENCE [LARGE SCALE GENOMIC DNA]</scope>
    <source>
        <strain evidence="8">KCTC 23299</strain>
    </source>
</reference>
<evidence type="ECO:0000256" key="4">
    <source>
        <dbReference type="ARBA" id="ARBA00022777"/>
    </source>
</evidence>
<evidence type="ECO:0000256" key="1">
    <source>
        <dbReference type="ARBA" id="ARBA00000085"/>
    </source>
</evidence>
<dbReference type="PRINTS" id="PR00344">
    <property type="entry name" value="BCTRLSENSOR"/>
</dbReference>
<dbReference type="PANTHER" id="PTHR24421:SF59">
    <property type="entry name" value="OXYGEN SENSOR HISTIDINE KINASE NREB"/>
    <property type="match status" value="1"/>
</dbReference>
<dbReference type="GO" id="GO:0016301">
    <property type="term" value="F:kinase activity"/>
    <property type="evidence" value="ECO:0007669"/>
    <property type="project" value="UniProtKB-KW"/>
</dbReference>
<dbReference type="EC" id="2.7.13.3" evidence="2"/>
<dbReference type="InterPro" id="IPR005467">
    <property type="entry name" value="His_kinase_dom"/>
</dbReference>
<name>A0ABW6A9R2_9BACT</name>
<evidence type="ECO:0000256" key="3">
    <source>
        <dbReference type="ARBA" id="ARBA00022679"/>
    </source>
</evidence>
<evidence type="ECO:0000256" key="5">
    <source>
        <dbReference type="ARBA" id="ARBA00023012"/>
    </source>
</evidence>
<dbReference type="Gene3D" id="3.30.565.10">
    <property type="entry name" value="Histidine kinase-like ATPase, C-terminal domain"/>
    <property type="match status" value="1"/>
</dbReference>
<accession>A0ABW6A9R2</accession>
<dbReference type="EMBL" id="JBHUOZ010000003">
    <property type="protein sequence ID" value="MFD2920438.1"/>
    <property type="molecule type" value="Genomic_DNA"/>
</dbReference>
<gene>
    <name evidence="7" type="ORF">ACFS6H_11995</name>
</gene>
<dbReference type="SMART" id="SM00387">
    <property type="entry name" value="HATPase_c"/>
    <property type="match status" value="1"/>
</dbReference>
<dbReference type="InterPro" id="IPR050482">
    <property type="entry name" value="Sensor_HK_TwoCompSys"/>
</dbReference>
<dbReference type="Proteomes" id="UP001597511">
    <property type="component" value="Unassembled WGS sequence"/>
</dbReference>
<dbReference type="PANTHER" id="PTHR24421">
    <property type="entry name" value="NITRATE/NITRITE SENSOR PROTEIN NARX-RELATED"/>
    <property type="match status" value="1"/>
</dbReference>
<dbReference type="InterPro" id="IPR004358">
    <property type="entry name" value="Sig_transdc_His_kin-like_C"/>
</dbReference>
<dbReference type="InterPro" id="IPR036890">
    <property type="entry name" value="HATPase_C_sf"/>
</dbReference>
<dbReference type="InterPro" id="IPR003594">
    <property type="entry name" value="HATPase_dom"/>
</dbReference>
<comment type="caution">
    <text evidence="7">The sequence shown here is derived from an EMBL/GenBank/DDBJ whole genome shotgun (WGS) entry which is preliminary data.</text>
</comment>
<dbReference type="CDD" id="cd16917">
    <property type="entry name" value="HATPase_UhpB-NarQ-NarX-like"/>
    <property type="match status" value="1"/>
</dbReference>
<proteinExistence type="predicted"/>
<protein>
    <recommendedName>
        <fullName evidence="2">histidine kinase</fullName>
        <ecNumber evidence="2">2.7.13.3</ecNumber>
    </recommendedName>
</protein>
<dbReference type="PROSITE" id="PS50109">
    <property type="entry name" value="HIS_KIN"/>
    <property type="match status" value="1"/>
</dbReference>
<organism evidence="7 8">
    <name type="scientific">Terrimonas rubra</name>
    <dbReference type="NCBI Taxonomy" id="1035890"/>
    <lineage>
        <taxon>Bacteria</taxon>
        <taxon>Pseudomonadati</taxon>
        <taxon>Bacteroidota</taxon>
        <taxon>Chitinophagia</taxon>
        <taxon>Chitinophagales</taxon>
        <taxon>Chitinophagaceae</taxon>
        <taxon>Terrimonas</taxon>
    </lineage>
</organism>
<evidence type="ECO:0000256" key="2">
    <source>
        <dbReference type="ARBA" id="ARBA00012438"/>
    </source>
</evidence>
<evidence type="ECO:0000313" key="7">
    <source>
        <dbReference type="EMBL" id="MFD2920438.1"/>
    </source>
</evidence>
<dbReference type="RefSeq" id="WP_386098787.1">
    <property type="nucleotide sequence ID" value="NZ_JBHUOZ010000003.1"/>
</dbReference>
<keyword evidence="3" id="KW-0808">Transferase</keyword>
<dbReference type="Pfam" id="PF02518">
    <property type="entry name" value="HATPase_c"/>
    <property type="match status" value="1"/>
</dbReference>
<sequence>MKGNLIITPENVQAFERSMDMLDNSIKEMQRVAHDMMPETLVNFGLDTALKDFCDTINQGGALSITYQSIDMQQVVVNQTTAITIYRIVQELVNNIIKHASARSALVQLSNEHNTINITVEDDGKGFNKELLNPARGIGWSNILNRVDFLNGKADIVSEPGKGTSVNIGLQYTPG</sequence>
<feature type="domain" description="Histidine kinase" evidence="6">
    <location>
        <begin position="85"/>
        <end position="174"/>
    </location>
</feature>
<dbReference type="SUPFAM" id="SSF55874">
    <property type="entry name" value="ATPase domain of HSP90 chaperone/DNA topoisomerase II/histidine kinase"/>
    <property type="match status" value="1"/>
</dbReference>
<keyword evidence="5" id="KW-0902">Two-component regulatory system</keyword>
<evidence type="ECO:0000313" key="8">
    <source>
        <dbReference type="Proteomes" id="UP001597511"/>
    </source>
</evidence>